<dbReference type="SUPFAM" id="SSF55729">
    <property type="entry name" value="Acyl-CoA N-acyltransferases (Nat)"/>
    <property type="match status" value="1"/>
</dbReference>
<dbReference type="InterPro" id="IPR000182">
    <property type="entry name" value="GNAT_dom"/>
</dbReference>
<dbReference type="GO" id="GO:0016747">
    <property type="term" value="F:acyltransferase activity, transferring groups other than amino-acyl groups"/>
    <property type="evidence" value="ECO:0007669"/>
    <property type="project" value="InterPro"/>
</dbReference>
<comment type="caution">
    <text evidence="2">The sequence shown here is derived from an EMBL/GenBank/DDBJ whole genome shotgun (WGS) entry which is preliminary data.</text>
</comment>
<accession>A0A937FF12</accession>
<protein>
    <submittedName>
        <fullName evidence="2">GNAT family N-acetyltransferase</fullName>
    </submittedName>
</protein>
<dbReference type="AlphaFoldDB" id="A0A937FF12"/>
<dbReference type="Gene3D" id="3.40.630.30">
    <property type="match status" value="1"/>
</dbReference>
<gene>
    <name evidence="2" type="ORF">JK634_00930</name>
</gene>
<dbReference type="Proteomes" id="UP000623681">
    <property type="component" value="Unassembled WGS sequence"/>
</dbReference>
<dbReference type="InterPro" id="IPR016181">
    <property type="entry name" value="Acyl_CoA_acyltransferase"/>
</dbReference>
<reference evidence="2" key="1">
    <citation type="submission" date="2021-01" db="EMBL/GenBank/DDBJ databases">
        <title>Genome public.</title>
        <authorList>
            <person name="Liu C."/>
            <person name="Sun Q."/>
        </authorList>
    </citation>
    <scope>NUCLEOTIDE SEQUENCE</scope>
    <source>
        <strain evidence="2">YIM B02565</strain>
    </source>
</reference>
<evidence type="ECO:0000259" key="1">
    <source>
        <dbReference type="PROSITE" id="PS51186"/>
    </source>
</evidence>
<dbReference type="EMBL" id="JAESWA010000004">
    <property type="protein sequence ID" value="MBL4930376.1"/>
    <property type="molecule type" value="Genomic_DNA"/>
</dbReference>
<evidence type="ECO:0000313" key="3">
    <source>
        <dbReference type="Proteomes" id="UP000623681"/>
    </source>
</evidence>
<feature type="domain" description="N-acetyltransferase" evidence="1">
    <location>
        <begin position="2"/>
        <end position="141"/>
    </location>
</feature>
<dbReference type="PROSITE" id="PS51186">
    <property type="entry name" value="GNAT"/>
    <property type="match status" value="1"/>
</dbReference>
<evidence type="ECO:0000313" key="2">
    <source>
        <dbReference type="EMBL" id="MBL4930376.1"/>
    </source>
</evidence>
<dbReference type="Pfam" id="PF00583">
    <property type="entry name" value="Acetyltransf_1"/>
    <property type="match status" value="1"/>
</dbReference>
<keyword evidence="3" id="KW-1185">Reference proteome</keyword>
<name>A0A937FF12_9CLOT</name>
<dbReference type="RefSeq" id="WP_202765759.1">
    <property type="nucleotide sequence ID" value="NZ_JAESWA010000004.1"/>
</dbReference>
<proteinExistence type="predicted"/>
<organism evidence="2 3">
    <name type="scientific">Clostridium paridis</name>
    <dbReference type="NCBI Taxonomy" id="2803863"/>
    <lineage>
        <taxon>Bacteria</taxon>
        <taxon>Bacillati</taxon>
        <taxon>Bacillota</taxon>
        <taxon>Clostridia</taxon>
        <taxon>Eubacteriales</taxon>
        <taxon>Clostridiaceae</taxon>
        <taxon>Clostridium</taxon>
    </lineage>
</organism>
<sequence>MESIREILNKEEMLKAFKVMKQLRPHLDEKEYFKLTEDMKKEGYKLFGLFIEEKIVAITGFIKLTNLYYGKHVWVYDLVTDENERSKKYGETLLSYVAKWAKENDCKVVALSSGLQRVEAHRFYEEKMCFDKTSYTFKKDI</sequence>